<reference evidence="1 2" key="1">
    <citation type="submission" date="2018-07" db="EMBL/GenBank/DDBJ databases">
        <title>Genome sequences of Haloplanus sp. CBA1112.</title>
        <authorList>
            <person name="Kim Y.B."/>
            <person name="Roh S.W."/>
        </authorList>
    </citation>
    <scope>NUCLEOTIDE SEQUENCE [LARGE SCALE GENOMIC DNA]</scope>
    <source>
        <strain evidence="1 2">CBA1112</strain>
    </source>
</reference>
<evidence type="ECO:0000313" key="2">
    <source>
        <dbReference type="Proteomes" id="UP000252985"/>
    </source>
</evidence>
<dbReference type="KEGG" id="haq:DU484_07940"/>
<accession>A0A345EC66</accession>
<protein>
    <submittedName>
        <fullName evidence="1">DUF2267 domain-containing protein</fullName>
    </submittedName>
</protein>
<dbReference type="GeneID" id="37286900"/>
<gene>
    <name evidence="1" type="ORF">DU484_07940</name>
</gene>
<dbReference type="InterPro" id="IPR038282">
    <property type="entry name" value="DUF2267_sf"/>
</dbReference>
<evidence type="ECO:0000313" key="1">
    <source>
        <dbReference type="EMBL" id="AXG09788.1"/>
    </source>
</evidence>
<dbReference type="AlphaFoldDB" id="A0A345EC66"/>
<dbReference type="Pfam" id="PF10025">
    <property type="entry name" value="DUF2267"/>
    <property type="match status" value="1"/>
</dbReference>
<dbReference type="Proteomes" id="UP000252985">
    <property type="component" value="Chromosome"/>
</dbReference>
<proteinExistence type="predicted"/>
<dbReference type="EMBL" id="CP031148">
    <property type="protein sequence ID" value="AXG09788.1"/>
    <property type="molecule type" value="Genomic_DNA"/>
</dbReference>
<organism evidence="1 2">
    <name type="scientific">Haloplanus rubicundus</name>
    <dbReference type="NCBI Taxonomy" id="1547898"/>
    <lineage>
        <taxon>Archaea</taxon>
        <taxon>Methanobacteriati</taxon>
        <taxon>Methanobacteriota</taxon>
        <taxon>Stenosarchaea group</taxon>
        <taxon>Halobacteria</taxon>
        <taxon>Halobacteriales</taxon>
        <taxon>Haloferacaceae</taxon>
        <taxon>Haloplanus</taxon>
    </lineage>
</organism>
<name>A0A345EC66_9EURY</name>
<dbReference type="Gene3D" id="1.10.490.110">
    <property type="entry name" value="Uncharacterized conserved protein DUF2267"/>
    <property type="match status" value="1"/>
</dbReference>
<dbReference type="InterPro" id="IPR018727">
    <property type="entry name" value="DUF2267"/>
</dbReference>
<dbReference type="RefSeq" id="WP_114605633.1">
    <property type="nucleotide sequence ID" value="NZ_CP031148.1"/>
</dbReference>
<sequence>MTTAAIVDGLRERTDIETEERALEVIEATLRTLAERISHEEGLDIADFLPAALQTWSVDPESWSEGSFSFDEFLSRVAERAGLDSKNQALTYAQAVFEALRVDVTEPELDRMQTQLPASYDTLFS</sequence>